<reference evidence="4" key="2">
    <citation type="submission" date="2021-01" db="UniProtKB">
        <authorList>
            <consortium name="EnsemblPlants"/>
        </authorList>
    </citation>
    <scope>IDENTIFICATION</scope>
</reference>
<evidence type="ECO:0000259" key="3">
    <source>
        <dbReference type="PROSITE" id="PS50158"/>
    </source>
</evidence>
<dbReference type="EMBL" id="LRBV02000005">
    <property type="status" value="NOT_ANNOTATED_CDS"/>
    <property type="molecule type" value="Genomic_DNA"/>
</dbReference>
<dbReference type="PROSITE" id="PS50158">
    <property type="entry name" value="ZF_CCHC"/>
    <property type="match status" value="1"/>
</dbReference>
<dbReference type="PANTHER" id="PTHR31286:SF178">
    <property type="entry name" value="DUF4283 DOMAIN-CONTAINING PROTEIN"/>
    <property type="match status" value="1"/>
</dbReference>
<evidence type="ECO:0000313" key="4">
    <source>
        <dbReference type="EnsemblPlants" id="QL05p083215:mrna"/>
    </source>
</evidence>
<reference evidence="4 5" key="1">
    <citation type="journal article" date="2016" name="G3 (Bethesda)">
        <title>First Draft Assembly and Annotation of the Genome of a California Endemic Oak Quercus lobata Nee (Fagaceae).</title>
        <authorList>
            <person name="Sork V.L."/>
            <person name="Fitz-Gibbon S.T."/>
            <person name="Puiu D."/>
            <person name="Crepeau M."/>
            <person name="Gugger P.F."/>
            <person name="Sherman R."/>
            <person name="Stevens K."/>
            <person name="Langley C.H."/>
            <person name="Pellegrini M."/>
            <person name="Salzberg S.L."/>
        </authorList>
    </citation>
    <scope>NUCLEOTIDE SEQUENCE [LARGE SCALE GENOMIC DNA]</scope>
    <source>
        <strain evidence="4 5">cv. SW786</strain>
    </source>
</reference>
<evidence type="ECO:0000313" key="5">
    <source>
        <dbReference type="Proteomes" id="UP000594261"/>
    </source>
</evidence>
<name>A0A7N2R5R6_QUELO</name>
<feature type="compositionally biased region" description="Polar residues" evidence="2">
    <location>
        <begin position="332"/>
        <end position="346"/>
    </location>
</feature>
<evidence type="ECO:0000256" key="2">
    <source>
        <dbReference type="SAM" id="MobiDB-lite"/>
    </source>
</evidence>
<dbReference type="EnsemblPlants" id="QL05p083215:mrna">
    <property type="protein sequence ID" value="QL05p083215:mrna"/>
    <property type="gene ID" value="QL05p083215"/>
</dbReference>
<dbReference type="Pfam" id="PF14111">
    <property type="entry name" value="DUF4283"/>
    <property type="match status" value="1"/>
</dbReference>
<feature type="domain" description="CCHC-type" evidence="3">
    <location>
        <begin position="177"/>
        <end position="190"/>
    </location>
</feature>
<accession>A0A7N2R5R6</accession>
<dbReference type="AlphaFoldDB" id="A0A7N2R5R6"/>
<dbReference type="InterPro" id="IPR001878">
    <property type="entry name" value="Znf_CCHC"/>
</dbReference>
<protein>
    <recommendedName>
        <fullName evidence="3">CCHC-type domain-containing protein</fullName>
    </recommendedName>
</protein>
<dbReference type="PANTHER" id="PTHR31286">
    <property type="entry name" value="GLYCINE-RICH CELL WALL STRUCTURAL PROTEIN 1.8-LIKE"/>
    <property type="match status" value="1"/>
</dbReference>
<dbReference type="GO" id="GO:0008270">
    <property type="term" value="F:zinc ion binding"/>
    <property type="evidence" value="ECO:0007669"/>
    <property type="project" value="UniProtKB-KW"/>
</dbReference>
<dbReference type="InterPro" id="IPR025558">
    <property type="entry name" value="DUF4283"/>
</dbReference>
<dbReference type="OMA" id="ARCIWAD"/>
<dbReference type="Pfam" id="PF14392">
    <property type="entry name" value="zf-CCHC_4"/>
    <property type="match status" value="1"/>
</dbReference>
<dbReference type="InParanoid" id="A0A7N2R5R6"/>
<keyword evidence="1" id="KW-0862">Zinc</keyword>
<dbReference type="InterPro" id="IPR040256">
    <property type="entry name" value="At4g02000-like"/>
</dbReference>
<sequence>MLVEALTDKTKKLRCTGNAVKLKASEKAVEELFNTGLVGKLLADRNINKNAVKAIILKVWRTSKGVQIVDLKENIFVFKFACEVDDLDFSSIPLWVQIHGLPIEYMSKENAEEIGALVGEVLEVDFTGSGGVCMSKFLRVKVELKVEDPLLSGFFLDRNTQPNLWIRFKYERIAEFCFKCGRLGHLKARCIWADAEVQSNSKEPFGFGPWLKAEAASNRASRWVEFIADNNQACEEVDVGRKESVSQEQEESRVHALQVVGTKETQAVSSRHNLESFEIVTDSVTSKYISLSKVPNYSTPSQLNTQTNSSETTNLIPLIPMETDCPVTTKPVISTQSMSSTNTESSRIQRESSPSKEYQPLLADPGLSDPSVLIGLSKAQDNVLSWTVYYNEGEKSVLESSKAQSTTEISQIKVLNRGKRKLEEEGSPVNLRALKLTKVGSGLLKLEPQSNVFNQISQNKSTGRAKVHRKKKIKDLARGHAALVPYNSSQEVNFADPISVIDDESLKSKVAEEAGLHMPPMQP</sequence>
<dbReference type="InterPro" id="IPR025836">
    <property type="entry name" value="Zn_knuckle_CX2CX4HX4C"/>
</dbReference>
<organism evidence="4 5">
    <name type="scientific">Quercus lobata</name>
    <name type="common">Valley oak</name>
    <dbReference type="NCBI Taxonomy" id="97700"/>
    <lineage>
        <taxon>Eukaryota</taxon>
        <taxon>Viridiplantae</taxon>
        <taxon>Streptophyta</taxon>
        <taxon>Embryophyta</taxon>
        <taxon>Tracheophyta</taxon>
        <taxon>Spermatophyta</taxon>
        <taxon>Magnoliopsida</taxon>
        <taxon>eudicotyledons</taxon>
        <taxon>Gunneridae</taxon>
        <taxon>Pentapetalae</taxon>
        <taxon>rosids</taxon>
        <taxon>fabids</taxon>
        <taxon>Fagales</taxon>
        <taxon>Fagaceae</taxon>
        <taxon>Quercus</taxon>
    </lineage>
</organism>
<keyword evidence="5" id="KW-1185">Reference proteome</keyword>
<dbReference type="Gramene" id="QL05p083215:mrna">
    <property type="protein sequence ID" value="QL05p083215:mrna"/>
    <property type="gene ID" value="QL05p083215"/>
</dbReference>
<feature type="region of interest" description="Disordered" evidence="2">
    <location>
        <begin position="332"/>
        <end position="364"/>
    </location>
</feature>
<dbReference type="Proteomes" id="UP000594261">
    <property type="component" value="Chromosome 5"/>
</dbReference>
<keyword evidence="1" id="KW-0863">Zinc-finger</keyword>
<evidence type="ECO:0000256" key="1">
    <source>
        <dbReference type="PROSITE-ProRule" id="PRU00047"/>
    </source>
</evidence>
<keyword evidence="1" id="KW-0479">Metal-binding</keyword>
<dbReference type="GO" id="GO:0003676">
    <property type="term" value="F:nucleic acid binding"/>
    <property type="evidence" value="ECO:0007669"/>
    <property type="project" value="InterPro"/>
</dbReference>
<proteinExistence type="predicted"/>